<sequence>MMTTAIAEDYKKVKKRLRQSAEGAKGNIAEAQIKDTANESGIKATVCSSKEVGILSGSEGMAARKADEDSSGKGNTDYMAKQGTWGVGSASGRGLETGEQKSGYFMPSQGYVT</sequence>
<evidence type="ECO:0000313" key="3">
    <source>
        <dbReference type="EMBL" id="VDM06656.1"/>
    </source>
</evidence>
<gene>
    <name evidence="3" type="ORF">WBA_LOCUS42</name>
</gene>
<evidence type="ECO:0000256" key="1">
    <source>
        <dbReference type="SAM" id="Coils"/>
    </source>
</evidence>
<keyword evidence="1" id="KW-0175">Coiled coil</keyword>
<dbReference type="EMBL" id="UYWW01000003">
    <property type="protein sequence ID" value="VDM06656.1"/>
    <property type="molecule type" value="Genomic_DNA"/>
</dbReference>
<evidence type="ECO:0000313" key="4">
    <source>
        <dbReference type="Proteomes" id="UP000270924"/>
    </source>
</evidence>
<dbReference type="OrthoDB" id="10459233at2759"/>
<feature type="region of interest" description="Disordered" evidence="2">
    <location>
        <begin position="59"/>
        <end position="113"/>
    </location>
</feature>
<dbReference type="AlphaFoldDB" id="A0A3P7DJA4"/>
<feature type="compositionally biased region" description="Basic and acidic residues" evidence="2">
    <location>
        <begin position="62"/>
        <end position="71"/>
    </location>
</feature>
<protein>
    <submittedName>
        <fullName evidence="3">Uncharacterized protein</fullName>
    </submittedName>
</protein>
<evidence type="ECO:0000256" key="2">
    <source>
        <dbReference type="SAM" id="MobiDB-lite"/>
    </source>
</evidence>
<accession>A0A3P7DJA4</accession>
<reference evidence="3 4" key="1">
    <citation type="submission" date="2018-11" db="EMBL/GenBank/DDBJ databases">
        <authorList>
            <consortium name="Pathogen Informatics"/>
        </authorList>
    </citation>
    <scope>NUCLEOTIDE SEQUENCE [LARGE SCALE GENOMIC DNA]</scope>
</reference>
<dbReference type="InParanoid" id="A0A3P7DJA4"/>
<dbReference type="Proteomes" id="UP000270924">
    <property type="component" value="Unassembled WGS sequence"/>
</dbReference>
<keyword evidence="4" id="KW-1185">Reference proteome</keyword>
<organism evidence="3 4">
    <name type="scientific">Wuchereria bancrofti</name>
    <dbReference type="NCBI Taxonomy" id="6293"/>
    <lineage>
        <taxon>Eukaryota</taxon>
        <taxon>Metazoa</taxon>
        <taxon>Ecdysozoa</taxon>
        <taxon>Nematoda</taxon>
        <taxon>Chromadorea</taxon>
        <taxon>Rhabditida</taxon>
        <taxon>Spirurina</taxon>
        <taxon>Spiruromorpha</taxon>
        <taxon>Filarioidea</taxon>
        <taxon>Onchocercidae</taxon>
        <taxon>Wuchereria</taxon>
    </lineage>
</organism>
<feature type="coiled-coil region" evidence="1">
    <location>
        <begin position="7"/>
        <end position="34"/>
    </location>
</feature>
<proteinExistence type="predicted"/>
<name>A0A3P7DJA4_WUCBA</name>